<protein>
    <submittedName>
        <fullName evidence="3">DUF502 domain-containing protein</fullName>
    </submittedName>
</protein>
<dbReference type="AlphaFoldDB" id="A0A4D6HAM9"/>
<dbReference type="RefSeq" id="WP_049993632.1">
    <property type="nucleotide sequence ID" value="NZ_CP031310.1"/>
</dbReference>
<evidence type="ECO:0000313" key="4">
    <source>
        <dbReference type="Proteomes" id="UP000296706"/>
    </source>
</evidence>
<evidence type="ECO:0000256" key="2">
    <source>
        <dbReference type="SAM" id="Phobius"/>
    </source>
</evidence>
<accession>A0A4D6HAM9</accession>
<gene>
    <name evidence="3" type="ORF">DV733_02610</name>
</gene>
<keyword evidence="2" id="KW-0472">Membrane</keyword>
<feature type="transmembrane region" description="Helical" evidence="2">
    <location>
        <begin position="93"/>
        <end position="113"/>
    </location>
</feature>
<sequence>MTTPDVTEHADTAKEAGKSAYRSILDVILTGIVVIVPLVITIYVLKMAFDFVASALKPFIQLLRYGGLIESVKEWGFVDFLLTVGIYTNVVDFVTEVTALFILICIVVGVGLLARNRYGEQLIDYFDAIIGAIPAVGSIYGSFRRMGDAMLESSVDNFQEVVLVEFPYDDVYVMGFKTSEAAVPIAAAAGERDVETLFLPLAPNPVMGGFLAHIPAERVSTVDMTVDEAVSTIITSGIATESPDGQKYRDLSDEELAEMREVTVPTDDDSTPQSDSDDE</sequence>
<feature type="region of interest" description="Disordered" evidence="1">
    <location>
        <begin position="260"/>
        <end position="279"/>
    </location>
</feature>
<keyword evidence="2" id="KW-0812">Transmembrane</keyword>
<reference evidence="3 4" key="1">
    <citation type="journal article" date="2019" name="Nat. Commun.">
        <title>A new type of DNA phosphorothioation-based antiviral system in archaea.</title>
        <authorList>
            <person name="Xiong L."/>
            <person name="Liu S."/>
            <person name="Chen S."/>
            <person name="Xiao Y."/>
            <person name="Zhu B."/>
            <person name="Gao Y."/>
            <person name="Zhang Y."/>
            <person name="Chen B."/>
            <person name="Luo J."/>
            <person name="Deng Z."/>
            <person name="Chen X."/>
            <person name="Wang L."/>
            <person name="Chen S."/>
        </authorList>
    </citation>
    <scope>NUCLEOTIDE SEQUENCE [LARGE SCALE GENOMIC DNA]</scope>
    <source>
        <strain evidence="3 4">CBA1105</strain>
    </source>
</reference>
<dbReference type="Pfam" id="PF04367">
    <property type="entry name" value="DUF502"/>
    <property type="match status" value="1"/>
</dbReference>
<dbReference type="InterPro" id="IPR007462">
    <property type="entry name" value="COV1-like"/>
</dbReference>
<dbReference type="PANTHER" id="PTHR31876">
    <property type="entry name" value="COV-LIKE PROTEIN 1"/>
    <property type="match status" value="1"/>
</dbReference>
<organism evidence="3 4">
    <name type="scientific">Halapricum salinum</name>
    <dbReference type="NCBI Taxonomy" id="1457250"/>
    <lineage>
        <taxon>Archaea</taxon>
        <taxon>Methanobacteriati</taxon>
        <taxon>Methanobacteriota</taxon>
        <taxon>Stenosarchaea group</taxon>
        <taxon>Halobacteria</taxon>
        <taxon>Halobacteriales</taxon>
        <taxon>Haloarculaceae</taxon>
        <taxon>Halapricum</taxon>
    </lineage>
</organism>
<dbReference type="KEGG" id="hsn:DV733_02610"/>
<dbReference type="Proteomes" id="UP000296706">
    <property type="component" value="Chromosome"/>
</dbReference>
<evidence type="ECO:0000313" key="3">
    <source>
        <dbReference type="EMBL" id="QCC50188.1"/>
    </source>
</evidence>
<keyword evidence="4" id="KW-1185">Reference proteome</keyword>
<dbReference type="EMBL" id="CP031310">
    <property type="protein sequence ID" value="QCC50188.1"/>
    <property type="molecule type" value="Genomic_DNA"/>
</dbReference>
<name>A0A4D6HAM9_9EURY</name>
<dbReference type="PANTHER" id="PTHR31876:SF26">
    <property type="entry name" value="PROTEIN LIKE COV 2"/>
    <property type="match status" value="1"/>
</dbReference>
<feature type="transmembrane region" description="Helical" evidence="2">
    <location>
        <begin position="125"/>
        <end position="143"/>
    </location>
</feature>
<feature type="transmembrane region" description="Helical" evidence="2">
    <location>
        <begin position="24"/>
        <end position="45"/>
    </location>
</feature>
<evidence type="ECO:0000256" key="1">
    <source>
        <dbReference type="SAM" id="MobiDB-lite"/>
    </source>
</evidence>
<proteinExistence type="predicted"/>
<dbReference type="GeneID" id="39846721"/>
<feature type="compositionally biased region" description="Acidic residues" evidence="1">
    <location>
        <begin position="266"/>
        <end position="279"/>
    </location>
</feature>
<dbReference type="OrthoDB" id="51558at2157"/>
<keyword evidence="2" id="KW-1133">Transmembrane helix</keyword>
<dbReference type="STRING" id="1457250.GCA_000755225_02819"/>